<dbReference type="EMBL" id="CP109491">
    <property type="protein sequence ID" value="WUX37183.1"/>
    <property type="molecule type" value="Genomic_DNA"/>
</dbReference>
<protein>
    <submittedName>
        <fullName evidence="3">Thiopeptide-type bacteriocin biosynthesis protein</fullName>
    </submittedName>
</protein>
<name>A0ABZ1ZF38_STRAQ</name>
<dbReference type="Proteomes" id="UP001431926">
    <property type="component" value="Chromosome"/>
</dbReference>
<reference evidence="3" key="1">
    <citation type="submission" date="2022-10" db="EMBL/GenBank/DDBJ databases">
        <title>The complete genomes of actinobacterial strains from the NBC collection.</title>
        <authorList>
            <person name="Joergensen T.S."/>
            <person name="Alvarez Arevalo M."/>
            <person name="Sterndorff E.B."/>
            <person name="Faurdal D."/>
            <person name="Vuksanovic O."/>
            <person name="Mourched A.-S."/>
            <person name="Charusanti P."/>
            <person name="Shaw S."/>
            <person name="Blin K."/>
            <person name="Weber T."/>
        </authorList>
    </citation>
    <scope>NUCLEOTIDE SEQUENCE</scope>
    <source>
        <strain evidence="3">NBC_01436</strain>
    </source>
</reference>
<dbReference type="InterPro" id="IPR023809">
    <property type="entry name" value="Thiopep_bacteriocin_synth_dom"/>
</dbReference>
<feature type="domain" description="Thiopeptide-type bacteriocin biosynthesis" evidence="2">
    <location>
        <begin position="26"/>
        <end position="310"/>
    </location>
</feature>
<dbReference type="NCBIfam" id="TIGR03891">
    <property type="entry name" value="thiopep_ocin"/>
    <property type="match status" value="1"/>
</dbReference>
<evidence type="ECO:0000256" key="1">
    <source>
        <dbReference type="SAM" id="MobiDB-lite"/>
    </source>
</evidence>
<accession>A0ABZ1ZF38</accession>
<evidence type="ECO:0000313" key="4">
    <source>
        <dbReference type="Proteomes" id="UP001431926"/>
    </source>
</evidence>
<organism evidence="3 4">
    <name type="scientific">Streptomyces anulatus</name>
    <name type="common">Streptomyces chrysomallus</name>
    <dbReference type="NCBI Taxonomy" id="1892"/>
    <lineage>
        <taxon>Bacteria</taxon>
        <taxon>Bacillati</taxon>
        <taxon>Actinomycetota</taxon>
        <taxon>Actinomycetes</taxon>
        <taxon>Kitasatosporales</taxon>
        <taxon>Streptomycetaceae</taxon>
        <taxon>Streptomyces</taxon>
    </lineage>
</organism>
<proteinExistence type="predicted"/>
<sequence length="341" mass="37377">MTDTSETARAGGGAGPGGPDTVWRTWHLHVPSGDRSAHDRVVVDAVGPVLRTLPGRPWFFLRYWHGGPHIRLRIGDLADDQAASAERLLAERLVDAGRLREGETAMDPADYARTAASMTTAGDQPSHQEVTGMLEPGVHRFAYHPEHERYGGRELMPETEQLFDLSSRLVLAFLRREPSTGARALLALRATVCAARALGDDPAEEAAFYDHGLRAWRTWTAGYGYTERQLDELYGAARPTDELRAKTAGGDTPGPLAPWQAALTGLSDRIRRQTPLHPAQVTVSHVHMLHNRLGLRAVEEYQTYARLARLFPVRPAPEGAPPPDHSGPAQSSAVPSTEEHR</sequence>
<feature type="region of interest" description="Disordered" evidence="1">
    <location>
        <begin position="313"/>
        <end position="341"/>
    </location>
</feature>
<dbReference type="Pfam" id="PF14028">
    <property type="entry name" value="Lant_dehydr_C"/>
    <property type="match status" value="1"/>
</dbReference>
<evidence type="ECO:0000259" key="2">
    <source>
        <dbReference type="Pfam" id="PF14028"/>
    </source>
</evidence>
<evidence type="ECO:0000313" key="3">
    <source>
        <dbReference type="EMBL" id="WUX37183.1"/>
    </source>
</evidence>
<keyword evidence="4" id="KW-1185">Reference proteome</keyword>
<dbReference type="RefSeq" id="WP_329355967.1">
    <property type="nucleotide sequence ID" value="NZ_CP109400.1"/>
</dbReference>
<gene>
    <name evidence="3" type="ORF">OG367_13465</name>
</gene>
<feature type="region of interest" description="Disordered" evidence="1">
    <location>
        <begin position="1"/>
        <end position="22"/>
    </location>
</feature>
<feature type="compositionally biased region" description="Pro residues" evidence="1">
    <location>
        <begin position="314"/>
        <end position="325"/>
    </location>
</feature>